<dbReference type="NCBIfam" id="TIGR00229">
    <property type="entry name" value="sensory_box"/>
    <property type="match status" value="1"/>
</dbReference>
<dbReference type="SMART" id="SM00091">
    <property type="entry name" value="PAS"/>
    <property type="match status" value="1"/>
</dbReference>
<keyword evidence="14" id="KW-0902">Two-component regulatory system</keyword>
<dbReference type="Gene3D" id="3.30.450.20">
    <property type="entry name" value="PAS domain"/>
    <property type="match status" value="1"/>
</dbReference>
<dbReference type="EMBL" id="CP009933">
    <property type="protein sequence ID" value="AKA68307.1"/>
    <property type="molecule type" value="Genomic_DNA"/>
</dbReference>
<feature type="domain" description="PAS" evidence="24">
    <location>
        <begin position="10"/>
        <end position="83"/>
    </location>
</feature>
<dbReference type="PANTHER" id="PTHR45339">
    <property type="entry name" value="HYBRID SIGNAL TRANSDUCTION HISTIDINE KINASE J"/>
    <property type="match status" value="1"/>
</dbReference>
<dbReference type="AlphaFoldDB" id="A0A0E3M5L9"/>
<dbReference type="Gene3D" id="1.20.120.160">
    <property type="entry name" value="HPT domain"/>
    <property type="match status" value="1"/>
</dbReference>
<evidence type="ECO:0000259" key="22">
    <source>
        <dbReference type="PROSITE" id="PS50109"/>
    </source>
</evidence>
<evidence type="ECO:0000256" key="18">
    <source>
        <dbReference type="ARBA" id="ARBA00068150"/>
    </source>
</evidence>
<dbReference type="CDD" id="cd00130">
    <property type="entry name" value="PAS"/>
    <property type="match status" value="1"/>
</dbReference>
<dbReference type="PROSITE" id="PS50113">
    <property type="entry name" value="PAC"/>
    <property type="match status" value="1"/>
</dbReference>
<feature type="domain" description="Histidine kinase" evidence="22">
    <location>
        <begin position="165"/>
        <end position="386"/>
    </location>
</feature>
<feature type="modified residue" description="4-aspartylphosphate" evidence="20">
    <location>
        <position position="457"/>
    </location>
</feature>
<keyword evidence="15" id="KW-0472">Membrane</keyword>
<evidence type="ECO:0000256" key="6">
    <source>
        <dbReference type="ARBA" id="ARBA00022475"/>
    </source>
</evidence>
<dbReference type="SUPFAM" id="SSF55874">
    <property type="entry name" value="ATPase domain of HSP90 chaperone/DNA topoisomerase II/histidine kinase"/>
    <property type="match status" value="1"/>
</dbReference>
<keyword evidence="8" id="KW-0808">Transferase</keyword>
<evidence type="ECO:0000256" key="4">
    <source>
        <dbReference type="ARBA" id="ARBA00012438"/>
    </source>
</evidence>
<dbReference type="CDD" id="cd00082">
    <property type="entry name" value="HisKA"/>
    <property type="match status" value="1"/>
</dbReference>
<keyword evidence="27" id="KW-1185">Reference proteome</keyword>
<evidence type="ECO:0000256" key="10">
    <source>
        <dbReference type="ARBA" id="ARBA00022741"/>
    </source>
</evidence>
<evidence type="ECO:0000256" key="1">
    <source>
        <dbReference type="ARBA" id="ARBA00000085"/>
    </source>
</evidence>
<evidence type="ECO:0000256" key="21">
    <source>
        <dbReference type="SAM" id="Coils"/>
    </source>
</evidence>
<dbReference type="Pfam" id="PF13426">
    <property type="entry name" value="PAS_9"/>
    <property type="match status" value="1"/>
</dbReference>
<evidence type="ECO:0000256" key="3">
    <source>
        <dbReference type="ARBA" id="ARBA00006402"/>
    </source>
</evidence>
<dbReference type="RefSeq" id="WP_029163292.1">
    <property type="nucleotide sequence ID" value="NZ_CP009933.1"/>
</dbReference>
<evidence type="ECO:0000256" key="2">
    <source>
        <dbReference type="ARBA" id="ARBA00004651"/>
    </source>
</evidence>
<evidence type="ECO:0000259" key="24">
    <source>
        <dbReference type="PROSITE" id="PS50112"/>
    </source>
</evidence>
<dbReference type="InterPro" id="IPR035965">
    <property type="entry name" value="PAS-like_dom_sf"/>
</dbReference>
<feature type="domain" description="PAC" evidence="25">
    <location>
        <begin position="88"/>
        <end position="140"/>
    </location>
</feature>
<evidence type="ECO:0000256" key="13">
    <source>
        <dbReference type="ARBA" id="ARBA00022989"/>
    </source>
</evidence>
<dbReference type="InterPro" id="IPR001789">
    <property type="entry name" value="Sig_transdc_resp-reg_receiver"/>
</dbReference>
<keyword evidence="13" id="KW-1133">Transmembrane helix</keyword>
<dbReference type="SUPFAM" id="SSF47226">
    <property type="entry name" value="Histidine-containing phosphotransfer domain, HPT domain"/>
    <property type="match status" value="1"/>
</dbReference>
<dbReference type="InterPro" id="IPR005467">
    <property type="entry name" value="His_kinase_dom"/>
</dbReference>
<protein>
    <recommendedName>
        <fullName evidence="19">Circadian input-output histidine kinase CikA</fullName>
        <ecNumber evidence="4">2.7.13.3</ecNumber>
    </recommendedName>
    <alternativeName>
        <fullName evidence="18">Sensory/regulatory protein RpfC</fullName>
    </alternativeName>
    <alternativeName>
        <fullName evidence="5">Stage 0 sporulation protein A homolog</fullName>
    </alternativeName>
</protein>
<evidence type="ECO:0000256" key="5">
    <source>
        <dbReference type="ARBA" id="ARBA00018672"/>
    </source>
</evidence>
<dbReference type="InterPro" id="IPR036097">
    <property type="entry name" value="HisK_dim/P_sf"/>
</dbReference>
<gene>
    <name evidence="26" type="ORF">CSCA_1182</name>
</gene>
<evidence type="ECO:0000256" key="17">
    <source>
        <dbReference type="ARBA" id="ARBA00064003"/>
    </source>
</evidence>
<keyword evidence="9" id="KW-0812">Transmembrane</keyword>
<dbReference type="EC" id="2.7.13.3" evidence="4"/>
<dbReference type="GO" id="GO:0000155">
    <property type="term" value="F:phosphorelay sensor kinase activity"/>
    <property type="evidence" value="ECO:0007669"/>
    <property type="project" value="InterPro"/>
</dbReference>
<evidence type="ECO:0000256" key="14">
    <source>
        <dbReference type="ARBA" id="ARBA00023012"/>
    </source>
</evidence>
<keyword evidence="6" id="KW-1003">Cell membrane</keyword>
<comment type="catalytic activity">
    <reaction evidence="1">
        <text>ATP + protein L-histidine = ADP + protein N-phospho-L-histidine.</text>
        <dbReference type="EC" id="2.7.13.3"/>
    </reaction>
</comment>
<evidence type="ECO:0000313" key="27">
    <source>
        <dbReference type="Proteomes" id="UP000033115"/>
    </source>
</evidence>
<dbReference type="Gene3D" id="1.10.287.130">
    <property type="match status" value="1"/>
</dbReference>
<dbReference type="PROSITE" id="PS50110">
    <property type="entry name" value="RESPONSE_REGULATORY"/>
    <property type="match status" value="1"/>
</dbReference>
<dbReference type="HOGENOM" id="CLU_000445_114_15_9"/>
<keyword evidence="11 26" id="KW-0418">Kinase</keyword>
<dbReference type="Gene3D" id="3.30.565.10">
    <property type="entry name" value="Histidine kinase-like ATPase, C-terminal domain"/>
    <property type="match status" value="1"/>
</dbReference>
<evidence type="ECO:0000256" key="16">
    <source>
        <dbReference type="ARBA" id="ARBA00024867"/>
    </source>
</evidence>
<dbReference type="InterPro" id="IPR036890">
    <property type="entry name" value="HATPase_C_sf"/>
</dbReference>
<comment type="subcellular location">
    <subcellularLocation>
        <location evidence="2">Cell membrane</location>
        <topology evidence="2">Multi-pass membrane protein</topology>
    </subcellularLocation>
</comment>
<dbReference type="SMART" id="SM00388">
    <property type="entry name" value="HisKA"/>
    <property type="match status" value="1"/>
</dbReference>
<dbReference type="GO" id="GO:0005886">
    <property type="term" value="C:plasma membrane"/>
    <property type="evidence" value="ECO:0007669"/>
    <property type="project" value="UniProtKB-SubCell"/>
</dbReference>
<dbReference type="Gene3D" id="3.40.50.2300">
    <property type="match status" value="1"/>
</dbReference>
<sequence length="644" mass="72713">MIENSILNNNNSFLINALSCMADGVIVVDVNGKIMFLNSAAEEITGWLSKEAKNENFNTIFPLINISTGEKIRSPIDNVIKLGKSVGLTKNSGLITKDNRKRYISANSSPIKDDCGNFIGVVVVFRDITRIRSIELELINKEIELRKAKEQAEAASKAKSEFLANMSHEIRTPLNGLVGMVDLTLLTDLNYEQKENLMTAKSCANSLLKVINDILDFSKLEAGKLVIENINFDIKNLIEEIIRANSSTAVAKEIELNYTFSSTIPQFLIGDPNRLRQVLNNLINNAIKFTEHGEISLKVKNIETIDEHVKLEFSVTDTGIGISEENINTIFESFSQVDSSSTRIVGGTGLGLAISKQLTEIMGGNLLVKSKFGQGSSFYFILKFPVGKEMKKVIKQPFKINKATKKLNILLVEDDKLNQQVIERMLKEREYFVDIANNGSEAIKMYENKKYDVILMDIQMPVMNGIEATKIIREKEIENHTPIIAITAYALKGDKERFLSKGMDDYIPKPIKMDKLFNVIESHTVSSKEESLKNFNIRFGENGEIEFFNDESRILNKEKPIIMKKLLYSIEELNKALQKKQLSSIERLANKIKSLSDEINIYELKDISFKVELSARRGDLNEAVYYAKKVSEEFEILKKSILDI</sequence>
<comment type="subunit">
    <text evidence="17">At low DSF concentrations, interacts with RpfF.</text>
</comment>
<evidence type="ECO:0000256" key="11">
    <source>
        <dbReference type="ARBA" id="ARBA00022777"/>
    </source>
</evidence>
<dbReference type="PROSITE" id="PS50112">
    <property type="entry name" value="PAS"/>
    <property type="match status" value="1"/>
</dbReference>
<dbReference type="SMART" id="SM00448">
    <property type="entry name" value="REC"/>
    <property type="match status" value="1"/>
</dbReference>
<evidence type="ECO:0000256" key="20">
    <source>
        <dbReference type="PROSITE-ProRule" id="PRU00169"/>
    </source>
</evidence>
<proteinExistence type="inferred from homology"/>
<dbReference type="SMART" id="SM00387">
    <property type="entry name" value="HATPase_c"/>
    <property type="match status" value="1"/>
</dbReference>
<evidence type="ECO:0000259" key="23">
    <source>
        <dbReference type="PROSITE" id="PS50110"/>
    </source>
</evidence>
<evidence type="ECO:0000256" key="19">
    <source>
        <dbReference type="ARBA" id="ARBA00074306"/>
    </source>
</evidence>
<dbReference type="InterPro" id="IPR003594">
    <property type="entry name" value="HATPase_dom"/>
</dbReference>
<evidence type="ECO:0000259" key="25">
    <source>
        <dbReference type="PROSITE" id="PS50113"/>
    </source>
</evidence>
<dbReference type="InterPro" id="IPR000700">
    <property type="entry name" value="PAS-assoc_C"/>
</dbReference>
<keyword evidence="21" id="KW-0175">Coiled coil</keyword>
<feature type="domain" description="Response regulatory" evidence="23">
    <location>
        <begin position="408"/>
        <end position="524"/>
    </location>
</feature>
<comment type="similarity">
    <text evidence="3">In the N-terminal section; belongs to the phytochrome family.</text>
</comment>
<keyword evidence="7 20" id="KW-0597">Phosphoprotein</keyword>
<comment type="function">
    <text evidence="16">May play the central regulatory role in sporulation. It may be an element of the effector pathway responsible for the activation of sporulation genes in response to nutritional stress. Spo0A may act in concert with spo0H (a sigma factor) to control the expression of some genes that are critical to the sporulation process.</text>
</comment>
<dbReference type="CDD" id="cd16922">
    <property type="entry name" value="HATPase_EvgS-ArcB-TorS-like"/>
    <property type="match status" value="1"/>
</dbReference>
<dbReference type="InterPro" id="IPR003661">
    <property type="entry name" value="HisK_dim/P_dom"/>
</dbReference>
<evidence type="ECO:0000256" key="12">
    <source>
        <dbReference type="ARBA" id="ARBA00022840"/>
    </source>
</evidence>
<dbReference type="Pfam" id="PF00072">
    <property type="entry name" value="Response_reg"/>
    <property type="match status" value="1"/>
</dbReference>
<organism evidence="26 27">
    <name type="scientific">Clostridium scatologenes</name>
    <dbReference type="NCBI Taxonomy" id="1548"/>
    <lineage>
        <taxon>Bacteria</taxon>
        <taxon>Bacillati</taxon>
        <taxon>Bacillota</taxon>
        <taxon>Clostridia</taxon>
        <taxon>Eubacteriales</taxon>
        <taxon>Clostridiaceae</taxon>
        <taxon>Clostridium</taxon>
    </lineage>
</organism>
<dbReference type="SUPFAM" id="SSF52172">
    <property type="entry name" value="CheY-like"/>
    <property type="match status" value="1"/>
</dbReference>
<keyword evidence="12" id="KW-0067">ATP-binding</keyword>
<dbReference type="InterPro" id="IPR004358">
    <property type="entry name" value="Sig_transdc_His_kin-like_C"/>
</dbReference>
<dbReference type="InterPro" id="IPR011006">
    <property type="entry name" value="CheY-like_superfamily"/>
</dbReference>
<dbReference type="FunFam" id="3.30.565.10:FF:000010">
    <property type="entry name" value="Sensor histidine kinase RcsC"/>
    <property type="match status" value="1"/>
</dbReference>
<evidence type="ECO:0000256" key="8">
    <source>
        <dbReference type="ARBA" id="ARBA00022679"/>
    </source>
</evidence>
<dbReference type="CDD" id="cd17546">
    <property type="entry name" value="REC_hyHK_CKI1_RcsC-like"/>
    <property type="match status" value="1"/>
</dbReference>
<dbReference type="FunFam" id="1.10.287.130:FF:000002">
    <property type="entry name" value="Two-component osmosensing histidine kinase"/>
    <property type="match status" value="1"/>
</dbReference>
<dbReference type="InterPro" id="IPR000014">
    <property type="entry name" value="PAS"/>
</dbReference>
<dbReference type="SUPFAM" id="SSF47384">
    <property type="entry name" value="Homodimeric domain of signal transducing histidine kinase"/>
    <property type="match status" value="1"/>
</dbReference>
<dbReference type="Proteomes" id="UP000033115">
    <property type="component" value="Chromosome"/>
</dbReference>
<dbReference type="KEGG" id="csq:CSCA_1182"/>
<dbReference type="PRINTS" id="PR00344">
    <property type="entry name" value="BCTRLSENSOR"/>
</dbReference>
<dbReference type="SUPFAM" id="SSF55785">
    <property type="entry name" value="PYP-like sensor domain (PAS domain)"/>
    <property type="match status" value="1"/>
</dbReference>
<reference evidence="26 27" key="1">
    <citation type="journal article" date="2015" name="J. Biotechnol.">
        <title>Complete genome sequence of a malodorant-producing acetogen, Clostridium scatologenes ATCC 25775(T).</title>
        <authorList>
            <person name="Zhu Z."/>
            <person name="Guo T."/>
            <person name="Zheng H."/>
            <person name="Song T."/>
            <person name="Ouyang P."/>
            <person name="Xie J."/>
        </authorList>
    </citation>
    <scope>NUCLEOTIDE SEQUENCE [LARGE SCALE GENOMIC DNA]</scope>
    <source>
        <strain evidence="26 27">ATCC 25775</strain>
    </source>
</reference>
<dbReference type="GO" id="GO:0005524">
    <property type="term" value="F:ATP binding"/>
    <property type="evidence" value="ECO:0007669"/>
    <property type="project" value="UniProtKB-KW"/>
</dbReference>
<accession>A0A0E3M5L9</accession>
<evidence type="ECO:0000313" key="26">
    <source>
        <dbReference type="EMBL" id="AKA68307.1"/>
    </source>
</evidence>
<dbReference type="PANTHER" id="PTHR45339:SF1">
    <property type="entry name" value="HYBRID SIGNAL TRANSDUCTION HISTIDINE KINASE J"/>
    <property type="match status" value="1"/>
</dbReference>
<dbReference type="Pfam" id="PF02518">
    <property type="entry name" value="HATPase_c"/>
    <property type="match status" value="1"/>
</dbReference>
<evidence type="ECO:0000256" key="15">
    <source>
        <dbReference type="ARBA" id="ARBA00023136"/>
    </source>
</evidence>
<evidence type="ECO:0000256" key="9">
    <source>
        <dbReference type="ARBA" id="ARBA00022692"/>
    </source>
</evidence>
<keyword evidence="10" id="KW-0547">Nucleotide-binding</keyword>
<feature type="coiled-coil region" evidence="21">
    <location>
        <begin position="131"/>
        <end position="165"/>
    </location>
</feature>
<evidence type="ECO:0000256" key="7">
    <source>
        <dbReference type="ARBA" id="ARBA00022553"/>
    </source>
</evidence>
<dbReference type="STRING" id="1548.CSCA_1182"/>
<name>A0A0E3M5L9_CLOSL</name>
<dbReference type="Pfam" id="PF00512">
    <property type="entry name" value="HisKA"/>
    <property type="match status" value="1"/>
</dbReference>
<dbReference type="PROSITE" id="PS50109">
    <property type="entry name" value="HIS_KIN"/>
    <property type="match status" value="1"/>
</dbReference>
<dbReference type="InterPro" id="IPR036641">
    <property type="entry name" value="HPT_dom_sf"/>
</dbReference>